<dbReference type="FunFam" id="1.10.1040.10:FF:000001">
    <property type="entry name" value="Glycerol-3-phosphate dehydrogenase [NAD(P)+]"/>
    <property type="match status" value="1"/>
</dbReference>
<keyword evidence="2 9" id="KW-0444">Lipid biosynthesis</keyword>
<feature type="binding site" evidence="9">
    <location>
        <position position="262"/>
    </location>
    <ligand>
        <name>NADPH</name>
        <dbReference type="ChEBI" id="CHEBI:57783"/>
    </ligand>
</feature>
<evidence type="ECO:0000256" key="7">
    <source>
        <dbReference type="ARBA" id="ARBA00023209"/>
    </source>
</evidence>
<dbReference type="GO" id="GO:0046167">
    <property type="term" value="P:glycerol-3-phosphate biosynthetic process"/>
    <property type="evidence" value="ECO:0007669"/>
    <property type="project" value="UniProtKB-UniRule"/>
</dbReference>
<evidence type="ECO:0000313" key="17">
    <source>
        <dbReference type="EMBL" id="CDR34343.1"/>
    </source>
</evidence>
<feature type="binding site" evidence="11">
    <location>
        <begin position="262"/>
        <end position="263"/>
    </location>
    <ligand>
        <name>substrate</name>
    </ligand>
</feature>
<sequence>MLLKTDKKLKIGYLGTGSWGFCLASLLASKGYEVISWSSREDWVKQLQLTREHELLPGHRSPGEMSFTTNLNEVLDGVDVLIESVSSNGVRNVLEKVKAIGMPSCPLILTSKGIEQKTGLILPEVAIQVLGESFRDQVGLLSGPSFAHDVIRGLPTSVVGTAYTKSVMHFVSELFGTQNFRVYPNSDIKGVAFGGALKNVIAIACGIAEGLALGFSCHAALMTRGLHEIRKLATASGCHPETLYGLSGMGDLCLTCGSLMSRNFRFGHLLAEGYTPDQAKEKIGMVVEGAYATISAFELSQKMKITMPITEAVYHILQGKLQIKKVVMELMQRTIKEEHL</sequence>
<proteinExistence type="inferred from homology"/>
<keyword evidence="8 9" id="KW-1208">Phospholipid metabolism</keyword>
<feature type="binding site" evidence="9">
    <location>
        <position position="251"/>
    </location>
    <ligand>
        <name>sn-glycerol 3-phosphate</name>
        <dbReference type="ChEBI" id="CHEBI:57597"/>
    </ligand>
</feature>
<keyword evidence="9" id="KW-0963">Cytoplasm</keyword>
<dbReference type="Proteomes" id="UP000031552">
    <property type="component" value="Unassembled WGS sequence"/>
</dbReference>
<dbReference type="RefSeq" id="WP_041017884.1">
    <property type="nucleotide sequence ID" value="NZ_CCEJ010000007.1"/>
</dbReference>
<feature type="binding site" evidence="11">
    <location>
        <position position="112"/>
    </location>
    <ligand>
        <name>substrate</name>
    </ligand>
</feature>
<dbReference type="HAMAP" id="MF_00394">
    <property type="entry name" value="NAD_Glyc3P_dehydrog"/>
    <property type="match status" value="1"/>
</dbReference>
<dbReference type="eggNOG" id="COG0240">
    <property type="taxonomic scope" value="Bacteria"/>
</dbReference>
<keyword evidence="6 9" id="KW-0443">Lipid metabolism</keyword>
<gene>
    <name evidence="9 17" type="primary">gpsA</name>
    <name evidence="17" type="ORF">CSEC_1529</name>
</gene>
<feature type="binding site" evidence="9">
    <location>
        <position position="40"/>
    </location>
    <ligand>
        <name>NADPH</name>
        <dbReference type="ChEBI" id="CHEBI:57783"/>
    </ligand>
</feature>
<feature type="binding site" evidence="9">
    <location>
        <position position="112"/>
    </location>
    <ligand>
        <name>NADPH</name>
        <dbReference type="ChEBI" id="CHEBI:57783"/>
    </ligand>
</feature>
<feature type="binding site" evidence="9">
    <location>
        <position position="143"/>
    </location>
    <ligand>
        <name>sn-glycerol 3-phosphate</name>
        <dbReference type="ChEBI" id="CHEBI:57597"/>
    </ligand>
</feature>
<dbReference type="PIRSF" id="PIRSF000114">
    <property type="entry name" value="Glycerol-3-P_dh"/>
    <property type="match status" value="1"/>
</dbReference>
<feature type="binding site" evidence="9">
    <location>
        <position position="198"/>
    </location>
    <ligand>
        <name>sn-glycerol 3-phosphate</name>
        <dbReference type="ChEBI" id="CHEBI:57597"/>
    </ligand>
</feature>
<dbReference type="GO" id="GO:0006650">
    <property type="term" value="P:glycerophospholipid metabolic process"/>
    <property type="evidence" value="ECO:0007669"/>
    <property type="project" value="UniProtKB-UniRule"/>
</dbReference>
<evidence type="ECO:0000256" key="2">
    <source>
        <dbReference type="ARBA" id="ARBA00022516"/>
    </source>
</evidence>
<keyword evidence="4 9" id="KW-0560">Oxidoreductase</keyword>
<dbReference type="OrthoDB" id="9812273at2"/>
<feature type="binding site" evidence="12">
    <location>
        <begin position="15"/>
        <end position="20"/>
    </location>
    <ligand>
        <name>NAD(+)</name>
        <dbReference type="ChEBI" id="CHEBI:57540"/>
    </ligand>
</feature>
<feature type="binding site" evidence="9">
    <location>
        <position position="145"/>
    </location>
    <ligand>
        <name>sn-glycerol 3-phosphate</name>
        <dbReference type="ChEBI" id="CHEBI:57597"/>
    </ligand>
</feature>
<feature type="domain" description="Glycerol-3-phosphate dehydrogenase NAD-dependent N-terminal" evidence="15">
    <location>
        <begin position="10"/>
        <end position="163"/>
    </location>
</feature>
<keyword evidence="5 9" id="KW-0520">NAD</keyword>
<feature type="binding site" evidence="9">
    <location>
        <position position="263"/>
    </location>
    <ligand>
        <name>sn-glycerol 3-phosphate</name>
        <dbReference type="ChEBI" id="CHEBI:57597"/>
    </ligand>
</feature>
<keyword evidence="3 9" id="KW-0521">NADP</keyword>
<evidence type="ECO:0000256" key="1">
    <source>
        <dbReference type="ARBA" id="ARBA00011009"/>
    </source>
</evidence>
<feature type="binding site" evidence="9">
    <location>
        <position position="19"/>
    </location>
    <ligand>
        <name>NADPH</name>
        <dbReference type="ChEBI" id="CHEBI:57783"/>
    </ligand>
</feature>
<accession>A0A090D2H1</accession>
<dbReference type="PANTHER" id="PTHR11728:SF1">
    <property type="entry name" value="GLYCEROL-3-PHOSPHATE DEHYDROGENASE [NAD(+)] 2, CHLOROPLASTIC"/>
    <property type="match status" value="1"/>
</dbReference>
<feature type="binding site" evidence="9">
    <location>
        <position position="262"/>
    </location>
    <ligand>
        <name>sn-glycerol 3-phosphate</name>
        <dbReference type="ChEBI" id="CHEBI:57597"/>
    </ligand>
</feature>
<dbReference type="Pfam" id="PF07479">
    <property type="entry name" value="NAD_Gly3P_dh_C"/>
    <property type="match status" value="1"/>
</dbReference>
<dbReference type="Gene3D" id="3.40.50.720">
    <property type="entry name" value="NAD(P)-binding Rossmann-like Domain"/>
    <property type="match status" value="1"/>
</dbReference>
<feature type="binding site" evidence="12">
    <location>
        <position position="147"/>
    </location>
    <ligand>
        <name>NAD(+)</name>
        <dbReference type="ChEBI" id="CHEBI:57540"/>
    </ligand>
</feature>
<dbReference type="InterPro" id="IPR036291">
    <property type="entry name" value="NAD(P)-bd_dom_sf"/>
</dbReference>
<feature type="binding site" evidence="9">
    <location>
        <position position="147"/>
    </location>
    <ligand>
        <name>NADPH</name>
        <dbReference type="ChEBI" id="CHEBI:57783"/>
    </ligand>
</feature>
<comment type="similarity">
    <text evidence="1 9 13">Belongs to the NAD-dependent glycerol-3-phosphate dehydrogenase family.</text>
</comment>
<reference evidence="17" key="2">
    <citation type="submission" date="2014-09" db="EMBL/GenBank/DDBJ databases">
        <title>Criblamydia sequanensis harbors a mega-plasmid encoding arsenite resistance.</title>
        <authorList>
            <person name="Bertelli C."/>
            <person name="Goesmann A."/>
            <person name="Greub G."/>
        </authorList>
    </citation>
    <scope>NUCLEOTIDE SEQUENCE [LARGE SCALE GENOMIC DNA]</scope>
    <source>
        <strain evidence="17">CRIB-18</strain>
    </source>
</reference>
<evidence type="ECO:0000256" key="3">
    <source>
        <dbReference type="ARBA" id="ARBA00022857"/>
    </source>
</evidence>
<comment type="function">
    <text evidence="9">Catalyzes the reduction of the glycolytic intermediate dihydroxyacetone phosphate (DHAP) to sn-glycerol 3-phosphate (G3P), the key precursor for phospholipid synthesis.</text>
</comment>
<dbReference type="NCBIfam" id="NF000942">
    <property type="entry name" value="PRK00094.1-4"/>
    <property type="match status" value="1"/>
</dbReference>
<dbReference type="EC" id="1.1.1.94" evidence="9"/>
<comment type="catalytic activity">
    <reaction evidence="9">
        <text>sn-glycerol 3-phosphate + NAD(+) = dihydroxyacetone phosphate + NADH + H(+)</text>
        <dbReference type="Rhea" id="RHEA:11092"/>
        <dbReference type="ChEBI" id="CHEBI:15378"/>
        <dbReference type="ChEBI" id="CHEBI:57540"/>
        <dbReference type="ChEBI" id="CHEBI:57597"/>
        <dbReference type="ChEBI" id="CHEBI:57642"/>
        <dbReference type="ChEBI" id="CHEBI:57945"/>
        <dbReference type="EC" id="1.1.1.94"/>
    </reaction>
</comment>
<organism evidence="17 18">
    <name type="scientific">Candidatus Criblamydia sequanensis CRIB-18</name>
    <dbReference type="NCBI Taxonomy" id="1437425"/>
    <lineage>
        <taxon>Bacteria</taxon>
        <taxon>Pseudomonadati</taxon>
        <taxon>Chlamydiota</taxon>
        <taxon>Chlamydiia</taxon>
        <taxon>Parachlamydiales</taxon>
        <taxon>Candidatus Criblamydiaceae</taxon>
        <taxon>Candidatus Criblamydia</taxon>
    </lineage>
</organism>
<dbReference type="AlphaFoldDB" id="A0A090D2H1"/>
<feature type="domain" description="Glycerol-3-phosphate dehydrogenase NAD-dependent C-terminal" evidence="16">
    <location>
        <begin position="187"/>
        <end position="327"/>
    </location>
</feature>
<feature type="binding site" evidence="12">
    <location>
        <position position="262"/>
    </location>
    <ligand>
        <name>NAD(+)</name>
        <dbReference type="ChEBI" id="CHEBI:57540"/>
    </ligand>
</feature>
<comment type="catalytic activity">
    <reaction evidence="9 14">
        <text>sn-glycerol 3-phosphate + NADP(+) = dihydroxyacetone phosphate + NADPH + H(+)</text>
        <dbReference type="Rhea" id="RHEA:11096"/>
        <dbReference type="ChEBI" id="CHEBI:15378"/>
        <dbReference type="ChEBI" id="CHEBI:57597"/>
        <dbReference type="ChEBI" id="CHEBI:57642"/>
        <dbReference type="ChEBI" id="CHEBI:57783"/>
        <dbReference type="ChEBI" id="CHEBI:58349"/>
        <dbReference type="EC" id="1.1.1.94"/>
    </reaction>
</comment>
<comment type="subcellular location">
    <subcellularLocation>
        <location evidence="9">Cytoplasm</location>
    </subcellularLocation>
</comment>
<evidence type="ECO:0000256" key="11">
    <source>
        <dbReference type="PIRSR" id="PIRSR000114-2"/>
    </source>
</evidence>
<dbReference type="UniPathway" id="UPA00940"/>
<name>A0A090D2H1_9BACT</name>
<feature type="binding site" evidence="9">
    <location>
        <position position="18"/>
    </location>
    <ligand>
        <name>NADPH</name>
        <dbReference type="ChEBI" id="CHEBI:57783"/>
    </ligand>
</feature>
<dbReference type="GO" id="GO:0005829">
    <property type="term" value="C:cytosol"/>
    <property type="evidence" value="ECO:0007669"/>
    <property type="project" value="TreeGrafter"/>
</dbReference>
<evidence type="ECO:0000256" key="10">
    <source>
        <dbReference type="PIRSR" id="PIRSR000114-1"/>
    </source>
</evidence>
<dbReference type="SUPFAM" id="SSF51735">
    <property type="entry name" value="NAD(P)-binding Rossmann-fold domains"/>
    <property type="match status" value="1"/>
</dbReference>
<keyword evidence="7 9" id="KW-0594">Phospholipid biosynthesis</keyword>
<dbReference type="InterPro" id="IPR006109">
    <property type="entry name" value="G3P_DH_NAD-dep_C"/>
</dbReference>
<evidence type="ECO:0000256" key="8">
    <source>
        <dbReference type="ARBA" id="ARBA00023264"/>
    </source>
</evidence>
<feature type="binding site" evidence="9">
    <location>
        <position position="261"/>
    </location>
    <ligand>
        <name>sn-glycerol 3-phosphate</name>
        <dbReference type="ChEBI" id="CHEBI:57597"/>
    </ligand>
</feature>
<feature type="binding site" evidence="9">
    <location>
        <position position="288"/>
    </location>
    <ligand>
        <name>NADPH</name>
        <dbReference type="ChEBI" id="CHEBI:57783"/>
    </ligand>
</feature>
<dbReference type="GO" id="GO:0141153">
    <property type="term" value="F:glycerol-3-phosphate dehydrogenase (NADP+) activity"/>
    <property type="evidence" value="ECO:0007669"/>
    <property type="project" value="RHEA"/>
</dbReference>
<dbReference type="GO" id="GO:0046168">
    <property type="term" value="P:glycerol-3-phosphate catabolic process"/>
    <property type="evidence" value="ECO:0007669"/>
    <property type="project" value="InterPro"/>
</dbReference>
<feature type="binding site" evidence="9">
    <location>
        <position position="112"/>
    </location>
    <ligand>
        <name>sn-glycerol 3-phosphate</name>
        <dbReference type="ChEBI" id="CHEBI:57597"/>
    </ligand>
</feature>
<dbReference type="InterPro" id="IPR008927">
    <property type="entry name" value="6-PGluconate_DH-like_C_sf"/>
</dbReference>
<evidence type="ECO:0000256" key="9">
    <source>
        <dbReference type="HAMAP-Rule" id="MF_00394"/>
    </source>
</evidence>
<dbReference type="InterPro" id="IPR011128">
    <property type="entry name" value="G3P_DH_NAD-dep_N"/>
</dbReference>
<evidence type="ECO:0000259" key="16">
    <source>
        <dbReference type="Pfam" id="PF07479"/>
    </source>
</evidence>
<evidence type="ECO:0000259" key="15">
    <source>
        <dbReference type="Pfam" id="PF01210"/>
    </source>
</evidence>
<keyword evidence="18" id="KW-1185">Reference proteome</keyword>
<dbReference type="Pfam" id="PF01210">
    <property type="entry name" value="NAD_Gly3P_dh_N"/>
    <property type="match status" value="1"/>
</dbReference>
<comment type="caution">
    <text evidence="9">Lacks conserved residue(s) required for the propagation of feature annotation.</text>
</comment>
<reference evidence="17" key="1">
    <citation type="submission" date="2013-12" db="EMBL/GenBank/DDBJ databases">
        <authorList>
            <person name="Linke B."/>
        </authorList>
    </citation>
    <scope>NUCLEOTIDE SEQUENCE [LARGE SCALE GENOMIC DNA]</scope>
    <source>
        <strain evidence="17">CRIB-18</strain>
    </source>
</reference>
<dbReference type="PROSITE" id="PS00957">
    <property type="entry name" value="NAD_G3PDH"/>
    <property type="match status" value="1"/>
</dbReference>
<evidence type="ECO:0000256" key="14">
    <source>
        <dbReference type="RuleBase" id="RU000439"/>
    </source>
</evidence>
<dbReference type="EMBL" id="CCEJ010000007">
    <property type="protein sequence ID" value="CDR34343.1"/>
    <property type="molecule type" value="Genomic_DNA"/>
</dbReference>
<dbReference type="GO" id="GO:0008654">
    <property type="term" value="P:phospholipid biosynthetic process"/>
    <property type="evidence" value="ECO:0007669"/>
    <property type="project" value="UniProtKB-KW"/>
</dbReference>
<evidence type="ECO:0000256" key="4">
    <source>
        <dbReference type="ARBA" id="ARBA00023002"/>
    </source>
</evidence>
<dbReference type="InterPro" id="IPR006168">
    <property type="entry name" value="G3P_DH_NAD-dep"/>
</dbReference>
<comment type="pathway">
    <text evidence="9">Membrane lipid metabolism; glycerophospholipid metabolism.</text>
</comment>
<evidence type="ECO:0000256" key="5">
    <source>
        <dbReference type="ARBA" id="ARBA00023027"/>
    </source>
</evidence>
<dbReference type="STRING" id="1437425.CSEC_1529"/>
<evidence type="ECO:0000256" key="12">
    <source>
        <dbReference type="PIRSR" id="PIRSR000114-3"/>
    </source>
</evidence>
<dbReference type="GO" id="GO:0141152">
    <property type="term" value="F:glycerol-3-phosphate dehydrogenase (NAD+) activity"/>
    <property type="evidence" value="ECO:0007669"/>
    <property type="project" value="RHEA"/>
</dbReference>
<dbReference type="Gene3D" id="1.10.1040.10">
    <property type="entry name" value="N-(1-d-carboxylethyl)-l-norvaline Dehydrogenase, domain 2"/>
    <property type="match status" value="1"/>
</dbReference>
<feature type="binding site" evidence="9">
    <location>
        <position position="286"/>
    </location>
    <ligand>
        <name>NADPH</name>
        <dbReference type="ChEBI" id="CHEBI:57783"/>
    </ligand>
</feature>
<dbReference type="InterPro" id="IPR013328">
    <property type="entry name" value="6PGD_dom2"/>
</dbReference>
<dbReference type="PRINTS" id="PR00077">
    <property type="entry name" value="GPDHDRGNASE"/>
</dbReference>
<dbReference type="PANTHER" id="PTHR11728">
    <property type="entry name" value="GLYCEROL-3-PHOSPHATE DEHYDROGENASE"/>
    <property type="match status" value="1"/>
</dbReference>
<dbReference type="SUPFAM" id="SSF48179">
    <property type="entry name" value="6-phosphogluconate dehydrogenase C-terminal domain-like"/>
    <property type="match status" value="1"/>
</dbReference>
<comment type="caution">
    <text evidence="17">The sequence shown here is derived from an EMBL/GenBank/DDBJ whole genome shotgun (WGS) entry which is preliminary data.</text>
</comment>
<evidence type="ECO:0000256" key="13">
    <source>
        <dbReference type="RuleBase" id="RU000437"/>
    </source>
</evidence>
<dbReference type="GO" id="GO:0005975">
    <property type="term" value="P:carbohydrate metabolic process"/>
    <property type="evidence" value="ECO:0007669"/>
    <property type="project" value="InterPro"/>
</dbReference>
<dbReference type="GO" id="GO:0051287">
    <property type="term" value="F:NAD binding"/>
    <property type="evidence" value="ECO:0007669"/>
    <property type="project" value="InterPro"/>
</dbReference>
<dbReference type="NCBIfam" id="NF000940">
    <property type="entry name" value="PRK00094.1-2"/>
    <property type="match status" value="1"/>
</dbReference>
<evidence type="ECO:0000256" key="6">
    <source>
        <dbReference type="ARBA" id="ARBA00023098"/>
    </source>
</evidence>
<evidence type="ECO:0000313" key="18">
    <source>
        <dbReference type="Proteomes" id="UP000031552"/>
    </source>
</evidence>
<feature type="active site" description="Proton acceptor" evidence="9 10">
    <location>
        <position position="198"/>
    </location>
</feature>
<keyword evidence="9" id="KW-0547">Nucleotide-binding</keyword>
<protein>
    <recommendedName>
        <fullName evidence="9">Glycerol-3-phosphate dehydrogenase [NAD(P)+]</fullName>
        <ecNumber evidence="9">1.1.1.94</ecNumber>
    </recommendedName>
    <alternativeName>
        <fullName evidence="9">NAD(P)(+)-dependent glycerol-3-phosphate dehydrogenase</fullName>
    </alternativeName>
    <alternativeName>
        <fullName evidence="9">NAD(P)H-dependent dihydroxyacetone-phosphate reductase</fullName>
    </alternativeName>
</protein>